<dbReference type="InterPro" id="IPR009051">
    <property type="entry name" value="Helical_ferredxn"/>
</dbReference>
<dbReference type="SUPFAM" id="SSF46548">
    <property type="entry name" value="alpha-helical ferredoxin"/>
    <property type="match status" value="1"/>
</dbReference>
<dbReference type="Proteomes" id="UP001226867">
    <property type="component" value="Unassembled WGS sequence"/>
</dbReference>
<dbReference type="NCBIfam" id="TIGR01317">
    <property type="entry name" value="GOGAT_sm_gam"/>
    <property type="match status" value="1"/>
</dbReference>
<dbReference type="Pfam" id="PF07992">
    <property type="entry name" value="Pyr_redox_2"/>
    <property type="match status" value="1"/>
</dbReference>
<dbReference type="EC" id="1.4.1.14" evidence="6"/>
<comment type="caution">
    <text evidence="6">The sequence shown here is derived from an EMBL/GenBank/DDBJ whole genome shotgun (WGS) entry which is preliminary data.</text>
</comment>
<evidence type="ECO:0000259" key="5">
    <source>
        <dbReference type="PROSITE" id="PS51379"/>
    </source>
</evidence>
<keyword evidence="1" id="KW-0028">Amino-acid biosynthesis</keyword>
<name>A0ABT9S2E6_9BURK</name>
<protein>
    <submittedName>
        <fullName evidence="6">Glutamate synthase (NADPH/NADH) small chain</fullName>
        <ecNumber evidence="6">1.4.1.13</ecNumber>
        <ecNumber evidence="6">1.4.1.14</ecNumber>
    </submittedName>
</protein>
<evidence type="ECO:0000256" key="1">
    <source>
        <dbReference type="ARBA" id="ARBA00022605"/>
    </source>
</evidence>
<dbReference type="EC" id="1.4.1.13" evidence="6"/>
<evidence type="ECO:0000256" key="2">
    <source>
        <dbReference type="ARBA" id="ARBA00023002"/>
    </source>
</evidence>
<dbReference type="SUPFAM" id="SSF51971">
    <property type="entry name" value="Nucleotide-binding domain"/>
    <property type="match status" value="2"/>
</dbReference>
<dbReference type="InterPro" id="IPR006005">
    <property type="entry name" value="Glut_synth_ssu1"/>
</dbReference>
<sequence length="497" mass="54244">MGKITGFMEHERIEEGYKPVDERLKHYKEFVVGLTPEQAKVQGARCMDCGTPFCNSGCPVNNIIPDFNDLVYRDDWRNAFAVLDSTNNFPEFTGRICPAPCEAACVLNVNDDAIGIKSIEHAIIDRAWDEGWVAPRVAKHKTGKKVAVVGSGPAGLAAAQQLARVGHDVTLFEKNDRVGGLLRYGIPDFKMEKTHIDRRVAQMKAEGVTFRTGVMVGAAKDPLGKGSKVTNWAKETVTPEQLDKEFDAVLLTGGAEQSRDLPVPGRDLDGIHFAMEFLPQQNKINAGDKLKGQLRADGKHVIVIGGGDTGSDCVGTSNRHGALSVTQFELMPQPPAEENRPMTWPYWPYKLRTSSSHVEGCEREFAISTKEFIGEGKDGKSGKVTGLKTVRVEWKDGKMVEVPGSEQILKADLVLLAMGFVSPVANVLDAFGIEKDARGNAKASTEFTGGYATNVPKLFAAGDIRRGQSLVVWAIREGRQAARAVDEFLMGFSDLPR</sequence>
<comment type="pathway">
    <text evidence="4">Amino-acid biosynthesis.</text>
</comment>
<dbReference type="RefSeq" id="WP_307688340.1">
    <property type="nucleotide sequence ID" value="NZ_JAUSRO010000002.1"/>
</dbReference>
<dbReference type="InterPro" id="IPR023753">
    <property type="entry name" value="FAD/NAD-binding_dom"/>
</dbReference>
<dbReference type="InterPro" id="IPR028261">
    <property type="entry name" value="DPD_II"/>
</dbReference>
<dbReference type="InterPro" id="IPR036188">
    <property type="entry name" value="FAD/NAD-bd_sf"/>
</dbReference>
<evidence type="ECO:0000256" key="3">
    <source>
        <dbReference type="ARBA" id="ARBA00023164"/>
    </source>
</evidence>
<dbReference type="PANTHER" id="PTHR43100:SF1">
    <property type="entry name" value="GLUTAMATE SYNTHASE [NADPH] SMALL CHAIN"/>
    <property type="match status" value="1"/>
</dbReference>
<evidence type="ECO:0000256" key="4">
    <source>
        <dbReference type="ARBA" id="ARBA00029440"/>
    </source>
</evidence>
<accession>A0ABT9S2E6</accession>
<dbReference type="PANTHER" id="PTHR43100">
    <property type="entry name" value="GLUTAMATE SYNTHASE [NADPH] SMALL CHAIN"/>
    <property type="match status" value="1"/>
</dbReference>
<reference evidence="6 7" key="1">
    <citation type="submission" date="2023-07" db="EMBL/GenBank/DDBJ databases">
        <title>Sorghum-associated microbial communities from plants grown in Nebraska, USA.</title>
        <authorList>
            <person name="Schachtman D."/>
        </authorList>
    </citation>
    <scope>NUCLEOTIDE SEQUENCE [LARGE SCALE GENOMIC DNA]</scope>
    <source>
        <strain evidence="6 7">DS1607</strain>
    </source>
</reference>
<dbReference type="GO" id="GO:0016040">
    <property type="term" value="F:glutamate synthase (NADH) activity"/>
    <property type="evidence" value="ECO:0007669"/>
    <property type="project" value="UniProtKB-EC"/>
</dbReference>
<evidence type="ECO:0000313" key="6">
    <source>
        <dbReference type="EMBL" id="MDP9898526.1"/>
    </source>
</evidence>
<dbReference type="PROSITE" id="PS51379">
    <property type="entry name" value="4FE4S_FER_2"/>
    <property type="match status" value="1"/>
</dbReference>
<evidence type="ECO:0000313" key="7">
    <source>
        <dbReference type="Proteomes" id="UP001226867"/>
    </source>
</evidence>
<dbReference type="Pfam" id="PF14691">
    <property type="entry name" value="Fer4_20"/>
    <property type="match status" value="1"/>
</dbReference>
<keyword evidence="2 6" id="KW-0560">Oxidoreductase</keyword>
<feature type="domain" description="4Fe-4S ferredoxin-type" evidence="5">
    <location>
        <begin position="37"/>
        <end position="68"/>
    </location>
</feature>
<dbReference type="InterPro" id="IPR051394">
    <property type="entry name" value="Glutamate_Synthase"/>
</dbReference>
<keyword evidence="7" id="KW-1185">Reference proteome</keyword>
<gene>
    <name evidence="6" type="ORF">J2W36_000761</name>
</gene>
<dbReference type="Gene3D" id="1.10.1060.10">
    <property type="entry name" value="Alpha-helical ferredoxin"/>
    <property type="match status" value="1"/>
</dbReference>
<proteinExistence type="predicted"/>
<dbReference type="PRINTS" id="PR00419">
    <property type="entry name" value="ADXRDTASE"/>
</dbReference>
<organism evidence="6 7">
    <name type="scientific">Variovorax ginsengisoli</name>
    <dbReference type="NCBI Taxonomy" id="363844"/>
    <lineage>
        <taxon>Bacteria</taxon>
        <taxon>Pseudomonadati</taxon>
        <taxon>Pseudomonadota</taxon>
        <taxon>Betaproteobacteria</taxon>
        <taxon>Burkholderiales</taxon>
        <taxon>Comamonadaceae</taxon>
        <taxon>Variovorax</taxon>
    </lineage>
</organism>
<dbReference type="Gene3D" id="3.50.50.60">
    <property type="entry name" value="FAD/NAD(P)-binding domain"/>
    <property type="match status" value="1"/>
</dbReference>
<dbReference type="EMBL" id="JAUSRO010000002">
    <property type="protein sequence ID" value="MDP9898526.1"/>
    <property type="molecule type" value="Genomic_DNA"/>
</dbReference>
<dbReference type="GO" id="GO:0004355">
    <property type="term" value="F:glutamate synthase (NADPH) activity"/>
    <property type="evidence" value="ECO:0007669"/>
    <property type="project" value="UniProtKB-EC"/>
</dbReference>
<keyword evidence="3" id="KW-0314">Glutamate biosynthesis</keyword>
<dbReference type="Gene3D" id="3.40.50.720">
    <property type="entry name" value="NAD(P)-binding Rossmann-like Domain"/>
    <property type="match status" value="1"/>
</dbReference>
<dbReference type="InterPro" id="IPR017896">
    <property type="entry name" value="4Fe4S_Fe-S-bd"/>
</dbReference>